<feature type="domain" description="SPX" evidence="9">
    <location>
        <begin position="1"/>
        <end position="191"/>
    </location>
</feature>
<feature type="compositionally biased region" description="Low complexity" evidence="6">
    <location>
        <begin position="664"/>
        <end position="674"/>
    </location>
</feature>
<dbReference type="PANTHER" id="PTHR10783">
    <property type="entry name" value="XENOTROPIC AND POLYTROPIC RETROVIRUS RECEPTOR 1-RELATED"/>
    <property type="match status" value="1"/>
</dbReference>
<dbReference type="GO" id="GO:0006817">
    <property type="term" value="P:phosphate ion transport"/>
    <property type="evidence" value="ECO:0007669"/>
    <property type="project" value="TreeGrafter"/>
</dbReference>
<organism evidence="11">
    <name type="scientific">Aureococcus anophagefferens</name>
    <name type="common">Harmful bloom alga</name>
    <dbReference type="NCBI Taxonomy" id="44056"/>
    <lineage>
        <taxon>Eukaryota</taxon>
        <taxon>Sar</taxon>
        <taxon>Stramenopiles</taxon>
        <taxon>Ochrophyta</taxon>
        <taxon>Pelagophyceae</taxon>
        <taxon>Pelagomonadales</taxon>
        <taxon>Pelagomonadaceae</taxon>
        <taxon>Aureococcus</taxon>
    </lineage>
</organism>
<dbReference type="KEGG" id="aaf:AURANDRAFT_66260"/>
<proteinExistence type="inferred from homology"/>
<name>F0YH52_AURAN</name>
<dbReference type="Pfam" id="PF03105">
    <property type="entry name" value="SPX"/>
    <property type="match status" value="1"/>
</dbReference>
<comment type="subcellular location">
    <subcellularLocation>
        <location evidence="1">Membrane</location>
        <topology evidence="1">Multi-pass membrane protein</topology>
    </subcellularLocation>
</comment>
<feature type="transmembrane region" description="Helical" evidence="7">
    <location>
        <begin position="336"/>
        <end position="356"/>
    </location>
</feature>
<keyword evidence="5 7" id="KW-0472">Membrane</keyword>
<evidence type="ECO:0000259" key="8">
    <source>
        <dbReference type="PROSITE" id="PS51380"/>
    </source>
</evidence>
<sequence>MKFGVRLMKEMVQEWKDEYVDYFGLKRRLDAVVAETPAGRPRADSPEPGADEDESPLLVELRPLETGDDFEREVELRSLGRQRVVGLATSASFRASAAAPGAAQKAFYAALDADVARVEAFYLRMLQDLDVRASRVAARGGGSGVAEELMQVHLLCALLSSFCELNATAVAKIAKKHDKLLGVAWKGAYTSAAERCSFWRSGPATVAALRSEVEATYAQLFTEGHLSAARAALRDGAGDYALRRPSRGADTFVAGALVGVAACASASLLVARQHLESPVETLDDVGWAFVRLASLPALHVLGFAVDILAWQETSVNWVNVFAMLPARAAETLEWPFLARMTSGVLASALVALLGVVLNVRRAYLAATVLVLLASGSLLSRRGLRFLASECPYLTRVLRANAAAPCGGSVGFEHTFVADQFCSQTRVLGDLGLLACVAARGGGRGAAAEHFARFGLAVAPYWVRFWQCARRRCGPENHGPSQYNAAKYFVSVMAMTAALTCHGPRRPLFVVGATCSTLFSYYWDLVHDWGVFGGRGAWRLRERRNVPPRYLRAACVLDLAFRLLWVANTGVEASGTLASGTHETLFAAACAAAEVARRVGWNVLRVEHAHQDHVSKRSILASKSAAAAERAPAASSDSDTDARDSTSSESVLSDAGGEPPRGPRARSAGSVASAAPDDRNKKKQAKPSTPGTPPTPKPPPVHANYKAATRCFKEHVAALRRWIDTEDEAADVLNSVAAFAGRVPVLERCVWDERKLGALHSLKDGLAKQLAVDHRRETQRLASHLRNATLPELNRAADDCLKAVEDGCALLDRDGWDPATPAGSCPASPLELFTWMRQLNEMLFDELWRKETLLDNALRAVWHEDDDDDAATTTRSAARLWPRTSPESFIDNYFLDVVFTNHDFLI</sequence>
<dbReference type="Proteomes" id="UP000002729">
    <property type="component" value="Unassembled WGS sequence"/>
</dbReference>
<evidence type="ECO:0000256" key="2">
    <source>
        <dbReference type="ARBA" id="ARBA00009665"/>
    </source>
</evidence>
<keyword evidence="11" id="KW-1185">Reference proteome</keyword>
<dbReference type="CDD" id="cd14447">
    <property type="entry name" value="SPX"/>
    <property type="match status" value="1"/>
</dbReference>
<accession>F0YH52</accession>
<feature type="compositionally biased region" description="Pro residues" evidence="6">
    <location>
        <begin position="689"/>
        <end position="700"/>
    </location>
</feature>
<dbReference type="OrthoDB" id="9970435at2759"/>
<dbReference type="InParanoid" id="F0YH52"/>
<keyword evidence="4 7" id="KW-1133">Transmembrane helix</keyword>
<feature type="compositionally biased region" description="Low complexity" evidence="6">
    <location>
        <begin position="624"/>
        <end position="636"/>
    </location>
</feature>
<dbReference type="InterPro" id="IPR004331">
    <property type="entry name" value="SPX_dom"/>
</dbReference>
<feature type="domain" description="EXS" evidence="8">
    <location>
        <begin position="443"/>
        <end position="637"/>
    </location>
</feature>
<dbReference type="PROSITE" id="PS51380">
    <property type="entry name" value="EXS"/>
    <property type="match status" value="1"/>
</dbReference>
<dbReference type="InterPro" id="IPR004342">
    <property type="entry name" value="EXS_C"/>
</dbReference>
<evidence type="ECO:0000256" key="3">
    <source>
        <dbReference type="ARBA" id="ARBA00022692"/>
    </source>
</evidence>
<evidence type="ECO:0000256" key="6">
    <source>
        <dbReference type="SAM" id="MobiDB-lite"/>
    </source>
</evidence>
<evidence type="ECO:0000313" key="11">
    <source>
        <dbReference type="Proteomes" id="UP000002729"/>
    </source>
</evidence>
<protein>
    <recommendedName>
        <fullName evidence="12">SPX domain-containing protein</fullName>
    </recommendedName>
</protein>
<evidence type="ECO:0000256" key="4">
    <source>
        <dbReference type="ARBA" id="ARBA00022989"/>
    </source>
</evidence>
<feature type="region of interest" description="Disordered" evidence="6">
    <location>
        <begin position="624"/>
        <end position="702"/>
    </location>
</feature>
<keyword evidence="3 7" id="KW-0812">Transmembrane</keyword>
<dbReference type="PANTHER" id="PTHR10783:SF103">
    <property type="entry name" value="SOLUTE CARRIER FAMILY 53 MEMBER 1"/>
    <property type="match status" value="1"/>
</dbReference>
<dbReference type="EMBL" id="GL833140">
    <property type="protein sequence ID" value="EGB05647.1"/>
    <property type="molecule type" value="Genomic_DNA"/>
</dbReference>
<dbReference type="AlphaFoldDB" id="F0YH52"/>
<evidence type="ECO:0000256" key="5">
    <source>
        <dbReference type="ARBA" id="ARBA00023136"/>
    </source>
</evidence>
<evidence type="ECO:0008006" key="12">
    <source>
        <dbReference type="Google" id="ProtNLM"/>
    </source>
</evidence>
<dbReference type="Pfam" id="PF03124">
    <property type="entry name" value="EXS"/>
    <property type="match status" value="1"/>
</dbReference>
<dbReference type="eggNOG" id="KOG1162">
    <property type="taxonomic scope" value="Eukaryota"/>
</dbReference>
<dbReference type="PROSITE" id="PS51382">
    <property type="entry name" value="SPX"/>
    <property type="match status" value="1"/>
</dbReference>
<feature type="transmembrane region" description="Helical" evidence="7">
    <location>
        <begin position="362"/>
        <end position="379"/>
    </location>
</feature>
<dbReference type="RefSeq" id="XP_009039775.1">
    <property type="nucleotide sequence ID" value="XM_009041527.1"/>
</dbReference>
<dbReference type="GO" id="GO:0005794">
    <property type="term" value="C:Golgi apparatus"/>
    <property type="evidence" value="ECO:0007669"/>
    <property type="project" value="TreeGrafter"/>
</dbReference>
<reference evidence="10 11" key="1">
    <citation type="journal article" date="2011" name="Proc. Natl. Acad. Sci. U.S.A.">
        <title>Niche of harmful alga Aureococcus anophagefferens revealed through ecogenomics.</title>
        <authorList>
            <person name="Gobler C.J."/>
            <person name="Berry D.L."/>
            <person name="Dyhrman S.T."/>
            <person name="Wilhelm S.W."/>
            <person name="Salamov A."/>
            <person name="Lobanov A.V."/>
            <person name="Zhang Y."/>
            <person name="Collier J.L."/>
            <person name="Wurch L.L."/>
            <person name="Kustka A.B."/>
            <person name="Dill B.D."/>
            <person name="Shah M."/>
            <person name="VerBerkmoes N.C."/>
            <person name="Kuo A."/>
            <person name="Terry A."/>
            <person name="Pangilinan J."/>
            <person name="Lindquist E.A."/>
            <person name="Lucas S."/>
            <person name="Paulsen I.T."/>
            <person name="Hattenrath-Lehmann T.K."/>
            <person name="Talmage S.C."/>
            <person name="Walker E.A."/>
            <person name="Koch F."/>
            <person name="Burson A.M."/>
            <person name="Marcoval M.A."/>
            <person name="Tang Y.Z."/>
            <person name="Lecleir G.R."/>
            <person name="Coyne K.J."/>
            <person name="Berg G.M."/>
            <person name="Bertrand E.M."/>
            <person name="Saito M.A."/>
            <person name="Gladyshev V.N."/>
            <person name="Grigoriev I.V."/>
        </authorList>
    </citation>
    <scope>NUCLEOTIDE SEQUENCE [LARGE SCALE GENOMIC DNA]</scope>
    <source>
        <strain evidence="11">CCMP 1984</strain>
    </source>
</reference>
<evidence type="ECO:0000313" key="10">
    <source>
        <dbReference type="EMBL" id="EGB05647.1"/>
    </source>
</evidence>
<evidence type="ECO:0000259" key="9">
    <source>
        <dbReference type="PROSITE" id="PS51382"/>
    </source>
</evidence>
<dbReference type="GeneID" id="20225718"/>
<evidence type="ECO:0000256" key="7">
    <source>
        <dbReference type="SAM" id="Phobius"/>
    </source>
</evidence>
<gene>
    <name evidence="10" type="ORF">AURANDRAFT_66260</name>
</gene>
<comment type="similarity">
    <text evidence="2">Belongs to the SYG1 (TC 2.A.94) family.</text>
</comment>
<dbReference type="GO" id="GO:0016036">
    <property type="term" value="P:cellular response to phosphate starvation"/>
    <property type="evidence" value="ECO:0007669"/>
    <property type="project" value="TreeGrafter"/>
</dbReference>
<dbReference type="GO" id="GO:0005886">
    <property type="term" value="C:plasma membrane"/>
    <property type="evidence" value="ECO:0007669"/>
    <property type="project" value="TreeGrafter"/>
</dbReference>
<evidence type="ECO:0000256" key="1">
    <source>
        <dbReference type="ARBA" id="ARBA00004141"/>
    </source>
</evidence>
<dbReference type="GO" id="GO:0000822">
    <property type="term" value="F:inositol hexakisphosphate binding"/>
    <property type="evidence" value="ECO:0007669"/>
    <property type="project" value="TreeGrafter"/>
</dbReference>